<organism evidence="2">
    <name type="scientific">Notodromas monacha</name>
    <dbReference type="NCBI Taxonomy" id="399045"/>
    <lineage>
        <taxon>Eukaryota</taxon>
        <taxon>Metazoa</taxon>
        <taxon>Ecdysozoa</taxon>
        <taxon>Arthropoda</taxon>
        <taxon>Crustacea</taxon>
        <taxon>Oligostraca</taxon>
        <taxon>Ostracoda</taxon>
        <taxon>Podocopa</taxon>
        <taxon>Podocopida</taxon>
        <taxon>Cypridocopina</taxon>
        <taxon>Cypridoidea</taxon>
        <taxon>Cyprididae</taxon>
        <taxon>Notodromas</taxon>
    </lineage>
</organism>
<dbReference type="AlphaFoldDB" id="A0A7R9C2E4"/>
<dbReference type="Proteomes" id="UP000678499">
    <property type="component" value="Unassembled WGS sequence"/>
</dbReference>
<feature type="compositionally biased region" description="Basic and acidic residues" evidence="1">
    <location>
        <begin position="82"/>
        <end position="96"/>
    </location>
</feature>
<reference evidence="2" key="1">
    <citation type="submission" date="2020-11" db="EMBL/GenBank/DDBJ databases">
        <authorList>
            <person name="Tran Van P."/>
        </authorList>
    </citation>
    <scope>NUCLEOTIDE SEQUENCE</scope>
</reference>
<proteinExistence type="predicted"/>
<evidence type="ECO:0000313" key="3">
    <source>
        <dbReference type="Proteomes" id="UP000678499"/>
    </source>
</evidence>
<sequence>MRRDFDALQDPEFSKKTETVVAAVDPPNNPSLPPDFLQKLSETVLRSHERIVQSQSGDVVFENADEAMKTGNGLPHETPASRLEDGPHDSKLEKTPPKYVTSVQIVKDEEPTKNPPVAPSAVTPPEVSQALKSAATKALEKTTGVFKKKPREEQIKPTSFKTPPPKKYPL</sequence>
<dbReference type="EMBL" id="CAJPEX010011246">
    <property type="protein sequence ID" value="CAG0925187.1"/>
    <property type="molecule type" value="Genomic_DNA"/>
</dbReference>
<accession>A0A7R9C2E4</accession>
<evidence type="ECO:0000313" key="2">
    <source>
        <dbReference type="EMBL" id="CAD7285035.1"/>
    </source>
</evidence>
<keyword evidence="3" id="KW-1185">Reference proteome</keyword>
<dbReference type="EMBL" id="OA893283">
    <property type="protein sequence ID" value="CAD7285035.1"/>
    <property type="molecule type" value="Genomic_DNA"/>
</dbReference>
<evidence type="ECO:0000256" key="1">
    <source>
        <dbReference type="SAM" id="MobiDB-lite"/>
    </source>
</evidence>
<gene>
    <name evidence="2" type="ORF">NMOB1V02_LOCUS12637</name>
</gene>
<feature type="region of interest" description="Disordered" evidence="1">
    <location>
        <begin position="65"/>
        <end position="170"/>
    </location>
</feature>
<feature type="non-terminal residue" evidence="2">
    <location>
        <position position="170"/>
    </location>
</feature>
<protein>
    <submittedName>
        <fullName evidence="2">Uncharacterized protein</fullName>
    </submittedName>
</protein>
<name>A0A7R9C2E4_9CRUS</name>